<keyword evidence="2" id="KW-1185">Reference proteome</keyword>
<organism evidence="1 2">
    <name type="scientific">Brachionus plicatilis</name>
    <name type="common">Marine rotifer</name>
    <name type="synonym">Brachionus muelleri</name>
    <dbReference type="NCBI Taxonomy" id="10195"/>
    <lineage>
        <taxon>Eukaryota</taxon>
        <taxon>Metazoa</taxon>
        <taxon>Spiralia</taxon>
        <taxon>Gnathifera</taxon>
        <taxon>Rotifera</taxon>
        <taxon>Eurotatoria</taxon>
        <taxon>Monogononta</taxon>
        <taxon>Pseudotrocha</taxon>
        <taxon>Ploima</taxon>
        <taxon>Brachionidae</taxon>
        <taxon>Brachionus</taxon>
    </lineage>
</organism>
<gene>
    <name evidence="1" type="ORF">BpHYR1_015692</name>
</gene>
<name>A0A3M7RFR8_BRAPC</name>
<protein>
    <submittedName>
        <fullName evidence="1">Uncharacterized protein</fullName>
    </submittedName>
</protein>
<accession>A0A3M7RFR8</accession>
<dbReference type="AlphaFoldDB" id="A0A3M7RFR8"/>
<dbReference type="Proteomes" id="UP000276133">
    <property type="component" value="Unassembled WGS sequence"/>
</dbReference>
<proteinExistence type="predicted"/>
<dbReference type="EMBL" id="REGN01003485">
    <property type="protein sequence ID" value="RNA22341.1"/>
    <property type="molecule type" value="Genomic_DNA"/>
</dbReference>
<evidence type="ECO:0000313" key="2">
    <source>
        <dbReference type="Proteomes" id="UP000276133"/>
    </source>
</evidence>
<reference evidence="1 2" key="1">
    <citation type="journal article" date="2018" name="Sci. Rep.">
        <title>Genomic signatures of local adaptation to the degree of environmental predictability in rotifers.</title>
        <authorList>
            <person name="Franch-Gras L."/>
            <person name="Hahn C."/>
            <person name="Garcia-Roger E.M."/>
            <person name="Carmona M.J."/>
            <person name="Serra M."/>
            <person name="Gomez A."/>
        </authorList>
    </citation>
    <scope>NUCLEOTIDE SEQUENCE [LARGE SCALE GENOMIC DNA]</scope>
    <source>
        <strain evidence="1">HYR1</strain>
    </source>
</reference>
<evidence type="ECO:0000313" key="1">
    <source>
        <dbReference type="EMBL" id="RNA22341.1"/>
    </source>
</evidence>
<comment type="caution">
    <text evidence="1">The sequence shown here is derived from an EMBL/GenBank/DDBJ whole genome shotgun (WGS) entry which is preliminary data.</text>
</comment>
<sequence length="153" mass="17854">MSVSAPRKSKVNKKNDRLSKLGDKSQLNINLVDLKDEKLLNEPYQCTGRLIDDIQILCKQSQVTNLPPIIHRPKRVPSPVVSENKNERTRHKKFTNNLDTLSINQSENLNSNFSVENKQKSNSTVFEQDENKDPEYLVFSKFVVLWLNWRNFR</sequence>